<feature type="region of interest" description="Disordered" evidence="3">
    <location>
        <begin position="108"/>
        <end position="135"/>
    </location>
</feature>
<evidence type="ECO:0000256" key="2">
    <source>
        <dbReference type="ARBA" id="ARBA00022553"/>
    </source>
</evidence>
<feature type="compositionally biased region" description="Basic and acidic residues" evidence="3">
    <location>
        <begin position="870"/>
        <end position="884"/>
    </location>
</feature>
<evidence type="ECO:0000259" key="4">
    <source>
        <dbReference type="PROSITE" id="PS50018"/>
    </source>
</evidence>
<feature type="compositionally biased region" description="Polar residues" evidence="3">
    <location>
        <begin position="855"/>
        <end position="868"/>
    </location>
</feature>
<dbReference type="SUPFAM" id="SSF48371">
    <property type="entry name" value="ARM repeat"/>
    <property type="match status" value="2"/>
</dbReference>
<dbReference type="Gene3D" id="1.10.506.10">
    <property type="entry name" value="GTPase Activation - p120gap, domain 1"/>
    <property type="match status" value="2"/>
</dbReference>
<dbReference type="CDD" id="cd00170">
    <property type="entry name" value="SEC14"/>
    <property type="match status" value="1"/>
</dbReference>
<comment type="caution">
    <text evidence="5">The sequence shown here is derived from an EMBL/GenBank/DDBJ whole genome shotgun (WGS) entry which is preliminary data.</text>
</comment>
<dbReference type="SMART" id="SM00323">
    <property type="entry name" value="RasGAP"/>
    <property type="match status" value="1"/>
</dbReference>
<dbReference type="PROSITE" id="PS50018">
    <property type="entry name" value="RAS_GTPASE_ACTIV_2"/>
    <property type="match status" value="1"/>
</dbReference>
<dbReference type="PANTHER" id="PTHR10194">
    <property type="entry name" value="RAS GTPASE-ACTIVATING PROTEINS"/>
    <property type="match status" value="1"/>
</dbReference>
<dbReference type="EMBL" id="MCGT01000011">
    <property type="protein sequence ID" value="ORX55545.1"/>
    <property type="molecule type" value="Genomic_DNA"/>
</dbReference>
<dbReference type="GO" id="GO:0005096">
    <property type="term" value="F:GTPase activator activity"/>
    <property type="evidence" value="ECO:0007669"/>
    <property type="project" value="UniProtKB-KW"/>
</dbReference>
<gene>
    <name evidence="5" type="ORF">DM01DRAFT_1366815</name>
</gene>
<name>A0A1X2GJP0_9FUNG</name>
<proteinExistence type="predicted"/>
<evidence type="ECO:0000313" key="5">
    <source>
        <dbReference type="EMBL" id="ORX55545.1"/>
    </source>
</evidence>
<dbReference type="Pfam" id="PF13716">
    <property type="entry name" value="CRAL_TRIO_2"/>
    <property type="match status" value="1"/>
</dbReference>
<dbReference type="OrthoDB" id="28245at2759"/>
<dbReference type="Proteomes" id="UP000242146">
    <property type="component" value="Unassembled WGS sequence"/>
</dbReference>
<dbReference type="STRING" id="101127.A0A1X2GJP0"/>
<feature type="compositionally biased region" description="Polar residues" evidence="3">
    <location>
        <begin position="809"/>
        <end position="823"/>
    </location>
</feature>
<feature type="region of interest" description="Disordered" evidence="3">
    <location>
        <begin position="2452"/>
        <end position="2473"/>
    </location>
</feature>
<organism evidence="5 6">
    <name type="scientific">Hesseltinella vesiculosa</name>
    <dbReference type="NCBI Taxonomy" id="101127"/>
    <lineage>
        <taxon>Eukaryota</taxon>
        <taxon>Fungi</taxon>
        <taxon>Fungi incertae sedis</taxon>
        <taxon>Mucoromycota</taxon>
        <taxon>Mucoromycotina</taxon>
        <taxon>Mucoromycetes</taxon>
        <taxon>Mucorales</taxon>
        <taxon>Cunninghamellaceae</taxon>
        <taxon>Hesseltinella</taxon>
    </lineage>
</organism>
<dbReference type="SUPFAM" id="SSF48350">
    <property type="entry name" value="GTPase activation domain, GAP"/>
    <property type="match status" value="1"/>
</dbReference>
<dbReference type="Gene3D" id="3.40.525.10">
    <property type="entry name" value="CRAL-TRIO lipid binding domain"/>
    <property type="match status" value="1"/>
</dbReference>
<dbReference type="Pfam" id="PF00616">
    <property type="entry name" value="RasGAP"/>
    <property type="match status" value="1"/>
</dbReference>
<dbReference type="InterPro" id="IPR008936">
    <property type="entry name" value="Rho_GTPase_activation_prot"/>
</dbReference>
<keyword evidence="1" id="KW-0343">GTPase activation</keyword>
<feature type="compositionally biased region" description="Low complexity" evidence="3">
    <location>
        <begin position="117"/>
        <end position="133"/>
    </location>
</feature>
<dbReference type="Gene3D" id="2.30.29.30">
    <property type="entry name" value="Pleckstrin-homology domain (PH domain)/Phosphotyrosine-binding domain (PTB)"/>
    <property type="match status" value="1"/>
</dbReference>
<dbReference type="InterPro" id="IPR011993">
    <property type="entry name" value="PH-like_dom_sf"/>
</dbReference>
<feature type="compositionally biased region" description="Low complexity" evidence="3">
    <location>
        <begin position="824"/>
        <end position="848"/>
    </location>
</feature>
<evidence type="ECO:0000256" key="1">
    <source>
        <dbReference type="ARBA" id="ARBA00022468"/>
    </source>
</evidence>
<feature type="region of interest" description="Disordered" evidence="3">
    <location>
        <begin position="912"/>
        <end position="934"/>
    </location>
</feature>
<feature type="domain" description="Ras-GAP" evidence="4">
    <location>
        <begin position="1293"/>
        <end position="1489"/>
    </location>
</feature>
<reference evidence="5 6" key="1">
    <citation type="submission" date="2016-07" db="EMBL/GenBank/DDBJ databases">
        <title>Pervasive Adenine N6-methylation of Active Genes in Fungi.</title>
        <authorList>
            <consortium name="DOE Joint Genome Institute"/>
            <person name="Mondo S.J."/>
            <person name="Dannebaum R.O."/>
            <person name="Kuo R.C."/>
            <person name="Labutti K."/>
            <person name="Haridas S."/>
            <person name="Kuo A."/>
            <person name="Salamov A."/>
            <person name="Ahrendt S.R."/>
            <person name="Lipzen A."/>
            <person name="Sullivan W."/>
            <person name="Andreopoulos W.B."/>
            <person name="Clum A."/>
            <person name="Lindquist E."/>
            <person name="Daum C."/>
            <person name="Ramamoorthy G.K."/>
            <person name="Gryganskyi A."/>
            <person name="Culley D."/>
            <person name="Magnuson J.K."/>
            <person name="James T.Y."/>
            <person name="O'Malley M.A."/>
            <person name="Stajich J.E."/>
            <person name="Spatafora J.W."/>
            <person name="Visel A."/>
            <person name="Grigoriev I.V."/>
        </authorList>
    </citation>
    <scope>NUCLEOTIDE SEQUENCE [LARGE SCALE GENOMIC DNA]</scope>
    <source>
        <strain evidence="5 6">NRRL 3301</strain>
    </source>
</reference>
<sequence>MRSNTKLILSLINRVAVRLPINSGRQIENLEHDPIVQQTVAAIIELSSYKLSTIANALTTVLENVSKHYQITSDYQLVPKDALQSQLFILRLLSACMQHHWNTYREQSLRSKDGDEANAAAAATGVSSSPSPRDSVDIDKTNLINVSAYVPPLDDALASFILVLMNRFLNQMHLIEEASDPDLAPDNSTNTNALSHLDPVSLEIMTDIYKVAGRVLYYVSASNWTMYYTKIKSAVQMLGSVHDGASTNPPDIRMLECCCLTRFRLHAILTDLSPYYLHMKRQGKLLYSKMIRRAIWRWIDTFPGEFEQVCANDQRLLGGSEILFDMCNSSADTAKKRAVIWPLQTILLALLPDLLLQAFLDNPSSQNRRTGFLGTLRKSLKMSRHADVAALCYVDLCKAATYIRPDDDSVLHHIASDIDVDLREKIWANLAEASSTTSLASASSTSNNSVDLLILATDYLLTRFKLDTKTTLADLAPSCIEESAPILLKMALVKACLVIAEEENRLPWNPSLENMYDPLCSIIRTLFIQVAASELPTVGQPVRSKQLKTIELLQDILKLYKVHPLLALLGDEPEKKTIMMVWVANLVQHPDPIVRQCSADCLAKLHSTTNIAHWGPPEALLPTFWSISSQITYSLARHTLDERLPEDNVKQVLSLLIKLFKTRVDFLRKASLTADSPATKERLQSAVTLEIALLTALCSPSPDICSDALRCLGYLCEESEFTNDDDDQQFLEITYLGNLPVYFELTSEEAVFLGRKAQQKRIRKILHRVRVPSPGNLAAWEEVWKRWKALTNYVRQIDDYPGLHPSGSAGLQSPTNPASSLHHGSSTLASGTTSTLTSSSSGNDTSALIGPKSPVSASMPTVAGSGSSLLKDRGISRGASDDDKPTEWQNYTGFLCSLGVCGVVEQDGPLANSNRLSDNSASNGGGSTTSSNHNYASLIPSEPWMMVNRFMEDMTDLLISDQAFIRETVKDALGNDLSPALYAILFRHLTARTSALFSTPSSPTASTNTKKQPICTTQNTLFVEQSASVLRLILERLVHASDTLMNIEFGSFLLQFSRYVNALPSNYQALRIKIRMCQLIDACMAKMQQIVVGNETHLRNQLLSIIKGWTSDADFKSLANSTTQNDKLQLELDQACLKAMVGLLHHLPLQTLTPVRSTDTFHMKSRLFYDYFEFFLKILSSCRQYENKHSSHDKNPAVDLLHLKNHTVAAMTNMLSANIDAGLKFSLAMGYHEDPSTRSAFIQVLTNILNQGVELDTLADNVTTSLYDKLIDMLVGPDLDVALSLCEVCPSMDSSGLVDVLLACFETRRRELPFMKAVIEREVETTEQEATLLRGTTIGIKFISMFAKTMCIDYVRQTIQPVLETINSWPAEDTTYELDPQKLSSTEDLTRNRNNVVRSTEMLLDAICSSSNNAPRKFRQELSLIVEAVKKRFPESKYTAVGGVVILRLFGPSIVSPEHAGFAKSAIPKSLNVRKLLLQATRVIQNLANNVLFGSKETHMIVLNDFLTSNIYRVTSFLREISAPSTSPSDTNDSPNLIYMDQTGYIRIHRYLSENIERITHDLASRRSRSGSIAQSQSLLEVKRTMDRMSNLLAQLGQPAELSDMALTHTRGNTAKDQQLLEFMKRSAHRDFSAYSSSNFFYLGDKSRAGHPIFYLVSRNVDSENMDFEVATTYMLRVMEPHLSNPFEILFDLTYLDGVCEIPVHWTAYFFQLIGNYMADYLVTIYLHNPNFHFRSYIRRFPRPLLNMLVKKVIFTTSIDDLSQYVSPSNIRLPKYTIDLDAEQYTIFQNVTRQTNLKSSLPVSVRISNEHVVILTNRPVDLVPGLNTVIKDCMHISNIEDMKGLPSSKQDGSGDISFKYEHGKAPMILSSNKRDAMLALIRYNKQNYERTMPGGIHERPMRPSDVPGRLLSMALLNIGNDDPGIRLAAYNLLHALGVTFHLDMANQLLNALDLCIPANSTEFLVTISERIASSEQQLTLDFLSECLIGFHKSSVPMRQLCLDYMAPWLRNLALYTRPNQDDHNKNYTKTKDVIRLLIELTVSYPDMYKHIQAKVWKVVANVDELINLILDSFIQFAVEHDVGSPQAEAMADTFVTLSSVTVRGKVISRLRKVLQCTSLRPCRQLTDHPAWKEVSILLRFVLMLSFNNVGPVKPYLPELFHIVSLLVGTGSTMMRASVHELVVNIIHTLCTTAPLTDDNVQKLHFILGEVCEPKNRIYFGLTKNHASAFTITPETMALRTDRMDLTSLESLVRLLLEAVYFGSPSVDIANTWRARWMSLITSTAFQFNPAIQPRAFVALGCLSTDEVDDDLVYQILVALRGALAIFNETDANLIISIMMCLSNIIDHMPSSSRYLRPLFWLALAMVQMNHPPTFGPAVRFLQSVLRALDSHKVFDNQSMASVLLQEREPLADICRELDNANDVSFDTHFSFAIAGILFRGLQAVQISSLNGRTGGSGGAGATTSSGGASVMGADPDSDRESVYQCLTLFLEIDCKRSLEQQLLVEAKSLGYLASLLPLAARNNALRELLGLAGINEVDLDNIDLDTKHPANQDFTGALTGQVRLFDTLEIPDNTTALLLVSFLVNLLNTTENEYERLFLYRILSDASVAIPEVFSLVYDSLLPKMNQVAISSQNIAIIDAVKGILMTACSEPSFYQPPGRKSQNAYLNDLGFSCLADPNFGAANINPSSNAQHVSVLLERITE</sequence>
<feature type="compositionally biased region" description="Low complexity" evidence="3">
    <location>
        <begin position="917"/>
        <end position="932"/>
    </location>
</feature>
<evidence type="ECO:0000313" key="6">
    <source>
        <dbReference type="Proteomes" id="UP000242146"/>
    </source>
</evidence>
<evidence type="ECO:0000256" key="3">
    <source>
        <dbReference type="SAM" id="MobiDB-lite"/>
    </source>
</evidence>
<keyword evidence="2" id="KW-0597">Phosphoprotein</keyword>
<dbReference type="InterPro" id="IPR039360">
    <property type="entry name" value="Ras_GTPase"/>
</dbReference>
<dbReference type="PANTHER" id="PTHR10194:SF142">
    <property type="entry name" value="NEUROFIBROMIN"/>
    <property type="match status" value="1"/>
</dbReference>
<feature type="region of interest" description="Disordered" evidence="3">
    <location>
        <begin position="805"/>
        <end position="884"/>
    </location>
</feature>
<dbReference type="InterPro" id="IPR001251">
    <property type="entry name" value="CRAL-TRIO_dom"/>
</dbReference>
<accession>A0A1X2GJP0</accession>
<dbReference type="InterPro" id="IPR036865">
    <property type="entry name" value="CRAL-TRIO_dom_sf"/>
</dbReference>
<protein>
    <recommendedName>
        <fullName evidence="4">Ras-GAP domain-containing protein</fullName>
    </recommendedName>
</protein>
<dbReference type="SUPFAM" id="SSF52087">
    <property type="entry name" value="CRAL/TRIO domain"/>
    <property type="match status" value="1"/>
</dbReference>
<dbReference type="InterPro" id="IPR001936">
    <property type="entry name" value="RasGAP_dom"/>
</dbReference>
<keyword evidence="6" id="KW-1185">Reference proteome</keyword>
<dbReference type="InterPro" id="IPR016024">
    <property type="entry name" value="ARM-type_fold"/>
</dbReference>